<accession>A0A161V938</accession>
<dbReference type="InterPro" id="IPR011990">
    <property type="entry name" value="TPR-like_helical_dom_sf"/>
</dbReference>
<dbReference type="Gene3D" id="1.25.40.10">
    <property type="entry name" value="Tetratricopeptide repeat domain"/>
    <property type="match status" value="1"/>
</dbReference>
<dbReference type="PANTHER" id="PTHR15696">
    <property type="entry name" value="SMG-7 SUPPRESSOR WITH MORPHOLOGICAL EFFECT ON GENITALIA PROTEIN 7"/>
    <property type="match status" value="1"/>
</dbReference>
<dbReference type="SUPFAM" id="SSF48452">
    <property type="entry name" value="TPR-like"/>
    <property type="match status" value="1"/>
</dbReference>
<dbReference type="STRING" id="1573173.A0A161V938"/>
<dbReference type="GO" id="GO:0070034">
    <property type="term" value="F:telomerase RNA binding"/>
    <property type="evidence" value="ECO:0007669"/>
    <property type="project" value="TreeGrafter"/>
</dbReference>
<comment type="caution">
    <text evidence="3">The sequence shown here is derived from an EMBL/GenBank/DDBJ whole genome shotgun (WGS) entry which is preliminary data.</text>
</comment>
<dbReference type="EMBL" id="LFIW01000874">
    <property type="protein sequence ID" value="KZL84471.1"/>
    <property type="molecule type" value="Genomic_DNA"/>
</dbReference>
<proteinExistence type="predicted"/>
<evidence type="ECO:0000313" key="4">
    <source>
        <dbReference type="Proteomes" id="UP000076584"/>
    </source>
</evidence>
<feature type="domain" description="DNA/RNA-binding" evidence="2">
    <location>
        <begin position="477"/>
        <end position="741"/>
    </location>
</feature>
<gene>
    <name evidence="3" type="ORF">CI238_03526</name>
</gene>
<dbReference type="InterPro" id="IPR018834">
    <property type="entry name" value="DNA/RNA-bd_Est1-type"/>
</dbReference>
<dbReference type="GO" id="GO:0005697">
    <property type="term" value="C:telomerase holoenzyme complex"/>
    <property type="evidence" value="ECO:0007669"/>
    <property type="project" value="TreeGrafter"/>
</dbReference>
<feature type="compositionally biased region" description="Pro residues" evidence="1">
    <location>
        <begin position="142"/>
        <end position="159"/>
    </location>
</feature>
<organism evidence="3 4">
    <name type="scientific">Colletotrichum incanum</name>
    <name type="common">Soybean anthracnose fungus</name>
    <dbReference type="NCBI Taxonomy" id="1573173"/>
    <lineage>
        <taxon>Eukaryota</taxon>
        <taxon>Fungi</taxon>
        <taxon>Dikarya</taxon>
        <taxon>Ascomycota</taxon>
        <taxon>Pezizomycotina</taxon>
        <taxon>Sordariomycetes</taxon>
        <taxon>Hypocreomycetidae</taxon>
        <taxon>Glomerellales</taxon>
        <taxon>Glomerellaceae</taxon>
        <taxon>Colletotrichum</taxon>
        <taxon>Colletotrichum spaethianum species complex</taxon>
    </lineage>
</organism>
<dbReference type="InterPro" id="IPR045153">
    <property type="entry name" value="Est1/Ebs1-like"/>
</dbReference>
<feature type="region of interest" description="Disordered" evidence="1">
    <location>
        <begin position="807"/>
        <end position="838"/>
    </location>
</feature>
<name>A0A161V938_COLIC</name>
<dbReference type="GO" id="GO:0000184">
    <property type="term" value="P:nuclear-transcribed mRNA catabolic process, nonsense-mediated decay"/>
    <property type="evidence" value="ECO:0007669"/>
    <property type="project" value="TreeGrafter"/>
</dbReference>
<feature type="compositionally biased region" description="Low complexity" evidence="1">
    <location>
        <begin position="160"/>
        <end position="170"/>
    </location>
</feature>
<evidence type="ECO:0000259" key="2">
    <source>
        <dbReference type="Pfam" id="PF10373"/>
    </source>
</evidence>
<reference evidence="3 4" key="1">
    <citation type="submission" date="2015-06" db="EMBL/GenBank/DDBJ databases">
        <title>Survival trade-offs in plant roots during colonization by closely related pathogenic and mutualistic fungi.</title>
        <authorList>
            <person name="Hacquard S."/>
            <person name="Kracher B."/>
            <person name="Hiruma K."/>
            <person name="Weinman A."/>
            <person name="Muench P."/>
            <person name="Garrido Oter R."/>
            <person name="Ver Loren van Themaat E."/>
            <person name="Dallerey J.-F."/>
            <person name="Damm U."/>
            <person name="Henrissat B."/>
            <person name="Lespinet O."/>
            <person name="Thon M."/>
            <person name="Kemen E."/>
            <person name="McHardy A.C."/>
            <person name="Schulze-Lefert P."/>
            <person name="O'Connell R.J."/>
        </authorList>
    </citation>
    <scope>NUCLEOTIDE SEQUENCE [LARGE SCALE GENOMIC DNA]</scope>
    <source>
        <strain evidence="3 4">MAFF 238704</strain>
    </source>
</reference>
<keyword evidence="4" id="KW-1185">Reference proteome</keyword>
<evidence type="ECO:0000256" key="1">
    <source>
        <dbReference type="SAM" id="MobiDB-lite"/>
    </source>
</evidence>
<feature type="compositionally biased region" description="Basic and acidic residues" evidence="1">
    <location>
        <begin position="208"/>
        <end position="219"/>
    </location>
</feature>
<feature type="compositionally biased region" description="Basic and acidic residues" evidence="1">
    <location>
        <begin position="266"/>
        <end position="280"/>
    </location>
</feature>
<protein>
    <recommendedName>
        <fullName evidence="2">DNA/RNA-binding domain-containing protein</fullName>
    </recommendedName>
</protein>
<feature type="region of interest" description="Disordered" evidence="1">
    <location>
        <begin position="130"/>
        <end position="291"/>
    </location>
</feature>
<evidence type="ECO:0000313" key="3">
    <source>
        <dbReference type="EMBL" id="KZL84471.1"/>
    </source>
</evidence>
<dbReference type="Proteomes" id="UP000076584">
    <property type="component" value="Unassembled WGS sequence"/>
</dbReference>
<dbReference type="FunFam" id="1.25.40.10:FF:000202">
    <property type="entry name" value="Unplaced genomic scaffold supercont1.7, whole genome shotgun sequence"/>
    <property type="match status" value="1"/>
</dbReference>
<dbReference type="Pfam" id="PF10373">
    <property type="entry name" value="EST1_DNA_bind"/>
    <property type="match status" value="1"/>
</dbReference>
<sequence>MRVGVTKLHILFDFFPARFPSPRDCHQPWNYFGPSSTTTSESLATIAARCHRVSQLTMTSRSHGVAHDLTNRITGYRRANDTEQRTCPDPECHHVFRSDATEENVASHFEERGHGRLDAAGNDLIKQTTLKIKGRHRGKTQPNPPPSPSATTPPPPPPQQQQQQQQQPASDEPQVRPGLPATKNAEIAAQPPGDGADRVRTGSPSVSEKNKRKDGDHRSNTPKRSRARQQPHTSIASRGDDSDFQRGPGLKSGRLWTPEESTSQPRKADAGRSKDRETTDSPRATSSRTFEHRVVEDNTEVMIKQPETRPISQEQLVAEVKGIYAGLVMVESKCIEVDNAQSSTKDTSPKLNNEQWQALIALHRTLLHEHHDFFLASQHPSASPALRRLASKYAMPARMWRHGIHSFLELLRHRLPASLEHMLTFIYLAYSMMALLYETVPTFEDTWIECLGDLGRYRMAIEDDNLKDREVWTSVSRHWYSKASDKAPTTGRLYHHLAILARPNALQQLFYYAKSLCVPIPFLSARESIMTLFDPHLNGTPTRLQEIDAAFVRAHGILFSGKSGDQFAPSVNEFIGSLDGHIARNTRRWMDSGYYIAIALGCAMLEYGSESNSIMMAIKTSRTEDTDVQMDDSETSATSQKFLDALDFAARTHNVVFLRFGDPSVNPYLHVTLSFLYHMSQFPTAMGYIEARMPWKLISLMLNTLLKKCPSVDRIESEDFPRPNKETPRPLPEDFAQRGLLWVDKYYPDDWFTSMKVDDDEKYFEVASMTEERQDRCLWLGCRLASSGNWLTYDKSTRQFGVPPQYEMEIPGTGDVSATQPQSGDDDVIVPDAPAEGP</sequence>
<dbReference type="AlphaFoldDB" id="A0A161V938"/>
<dbReference type="PANTHER" id="PTHR15696:SF0">
    <property type="entry name" value="TELOMERASE-BINDING PROTEIN EST1A"/>
    <property type="match status" value="1"/>
</dbReference>
<dbReference type="GO" id="GO:0042162">
    <property type="term" value="F:telomeric DNA binding"/>
    <property type="evidence" value="ECO:0007669"/>
    <property type="project" value="TreeGrafter"/>
</dbReference>
<feature type="compositionally biased region" description="Basic residues" evidence="1">
    <location>
        <begin position="220"/>
        <end position="229"/>
    </location>
</feature>